<accession>A0A372NU12</accession>
<protein>
    <recommendedName>
        <fullName evidence="6">Esterase</fullName>
    </recommendedName>
</protein>
<evidence type="ECO:0000256" key="3">
    <source>
        <dbReference type="SAM" id="SignalP"/>
    </source>
</evidence>
<evidence type="ECO:0008006" key="6">
    <source>
        <dbReference type="Google" id="ProtNLM"/>
    </source>
</evidence>
<gene>
    <name evidence="4" type="ORF">D0C36_15340</name>
</gene>
<evidence type="ECO:0000313" key="4">
    <source>
        <dbReference type="EMBL" id="RFZ92770.1"/>
    </source>
</evidence>
<proteinExistence type="predicted"/>
<evidence type="ECO:0000313" key="5">
    <source>
        <dbReference type="Proteomes" id="UP000264217"/>
    </source>
</evidence>
<keyword evidence="1 3" id="KW-0732">Signal</keyword>
<dbReference type="InterPro" id="IPR050955">
    <property type="entry name" value="Plant_Biomass_Hydrol_Est"/>
</dbReference>
<dbReference type="AlphaFoldDB" id="A0A372NU12"/>
<reference evidence="4 5" key="1">
    <citation type="submission" date="2018-08" db="EMBL/GenBank/DDBJ databases">
        <title>Mucilaginibacter sp. MYSH2.</title>
        <authorList>
            <person name="Seo T."/>
        </authorList>
    </citation>
    <scope>NUCLEOTIDE SEQUENCE [LARGE SCALE GENOMIC DNA]</scope>
    <source>
        <strain evidence="4 5">MYSH2</strain>
    </source>
</reference>
<dbReference type="InterPro" id="IPR029058">
    <property type="entry name" value="AB_hydrolase_fold"/>
</dbReference>
<dbReference type="SUPFAM" id="SSF53474">
    <property type="entry name" value="alpha/beta-Hydrolases"/>
    <property type="match status" value="1"/>
</dbReference>
<dbReference type="RefSeq" id="WP_117392478.1">
    <property type="nucleotide sequence ID" value="NZ_QWDC01000002.1"/>
</dbReference>
<comment type="caution">
    <text evidence="4">The sequence shown here is derived from an EMBL/GenBank/DDBJ whole genome shotgun (WGS) entry which is preliminary data.</text>
</comment>
<name>A0A372NU12_9SPHI</name>
<dbReference type="EMBL" id="QWDC01000002">
    <property type="protein sequence ID" value="RFZ92770.1"/>
    <property type="molecule type" value="Genomic_DNA"/>
</dbReference>
<dbReference type="PANTHER" id="PTHR43037">
    <property type="entry name" value="UNNAMED PRODUCT-RELATED"/>
    <property type="match status" value="1"/>
</dbReference>
<dbReference type="PANTHER" id="PTHR43037:SF5">
    <property type="entry name" value="FERULOYL ESTERASE"/>
    <property type="match status" value="1"/>
</dbReference>
<sequence>MKKLIVLLLIIPQCILAQDYVAKGDSCFALKDYVCAATNYDLYLKTDASNGIAYRAAVSWSLANNKEKALEAVRTYVKFNYSNGMYVFSKKLINDKNFDLLKNDPQWTAIIADVQTKEQEVIKARQKRVDSALAVQHSIEQDGMLKKLNFEGDDAKAAYQKIKHYNRYPAISAKYLSLQFQLTDSSHTAFLVVMPPNYNSKRSYPVMFFLHGAVNSNLGYSDMIEYPEWEMGGWNRFYTKYAGNVIMVYPHGGRDYNWMYPDKGFFMVPAMLRQIKNIINVDDNRVFITGHSNGATGSFSYLMKQPSPYAAFYGFNTRPRVATGGTYPRNILNRSFFNVSTDQDYYFPPGANDSLSVTMKKIGADYQDHRYNGFPHWFPKFDESEPAFKMLFADLAKRRRNPFRASVTWECDDIKYGRCDWLQITELDTTAKRAAWQTDINFAIKKWIDLDKESKPIVHDTTLMAFKYNKKSGAVEAVYKNNVFTVETSDVKAFSIWLSPEMVDLSKPVSIIVNGKLHSKQELGYNKELILESFKTSADRSAIWVNRIDVRL</sequence>
<organism evidence="4 5">
    <name type="scientific">Mucilaginibacter conchicola</name>
    <dbReference type="NCBI Taxonomy" id="2303333"/>
    <lineage>
        <taxon>Bacteria</taxon>
        <taxon>Pseudomonadati</taxon>
        <taxon>Bacteroidota</taxon>
        <taxon>Sphingobacteriia</taxon>
        <taxon>Sphingobacteriales</taxon>
        <taxon>Sphingobacteriaceae</taxon>
        <taxon>Mucilaginibacter</taxon>
    </lineage>
</organism>
<keyword evidence="2" id="KW-0378">Hydrolase</keyword>
<feature type="signal peptide" evidence="3">
    <location>
        <begin position="1"/>
        <end position="17"/>
    </location>
</feature>
<dbReference type="OrthoDB" id="699118at2"/>
<evidence type="ECO:0000256" key="2">
    <source>
        <dbReference type="ARBA" id="ARBA00022801"/>
    </source>
</evidence>
<feature type="chain" id="PRO_5016928639" description="Esterase" evidence="3">
    <location>
        <begin position="18"/>
        <end position="552"/>
    </location>
</feature>
<dbReference type="Proteomes" id="UP000264217">
    <property type="component" value="Unassembled WGS sequence"/>
</dbReference>
<keyword evidence="5" id="KW-1185">Reference proteome</keyword>
<dbReference type="Gene3D" id="3.40.50.1820">
    <property type="entry name" value="alpha/beta hydrolase"/>
    <property type="match status" value="1"/>
</dbReference>
<evidence type="ECO:0000256" key="1">
    <source>
        <dbReference type="ARBA" id="ARBA00022729"/>
    </source>
</evidence>
<dbReference type="GO" id="GO:0016787">
    <property type="term" value="F:hydrolase activity"/>
    <property type="evidence" value="ECO:0007669"/>
    <property type="project" value="UniProtKB-KW"/>
</dbReference>